<comment type="caution">
    <text evidence="2">The sequence shown here is derived from an EMBL/GenBank/DDBJ whole genome shotgun (WGS) entry which is preliminary data.</text>
</comment>
<feature type="chain" id="PRO_5047483145" description="Secreted protein" evidence="1">
    <location>
        <begin position="18"/>
        <end position="77"/>
    </location>
</feature>
<dbReference type="EMBL" id="JBBPDW010000022">
    <property type="protein sequence ID" value="KAK7542975.1"/>
    <property type="molecule type" value="Genomic_DNA"/>
</dbReference>
<keyword evidence="1" id="KW-0732">Signal</keyword>
<dbReference type="Proteomes" id="UP001365128">
    <property type="component" value="Unassembled WGS sequence"/>
</dbReference>
<feature type="signal peptide" evidence="1">
    <location>
        <begin position="1"/>
        <end position="17"/>
    </location>
</feature>
<evidence type="ECO:0000313" key="2">
    <source>
        <dbReference type="EMBL" id="KAK7542975.1"/>
    </source>
</evidence>
<reference evidence="2 3" key="1">
    <citation type="submission" date="2024-04" db="EMBL/GenBank/DDBJ databases">
        <title>Phyllosticta paracitricarpa is synonymous to the EU quarantine fungus P. citricarpa based on phylogenomic analyses.</title>
        <authorList>
            <consortium name="Lawrence Berkeley National Laboratory"/>
            <person name="Van Ingen-Buijs V.A."/>
            <person name="Van Westerhoven A.C."/>
            <person name="Haridas S."/>
            <person name="Skiadas P."/>
            <person name="Martin F."/>
            <person name="Groenewald J.Z."/>
            <person name="Crous P.W."/>
            <person name="Seidl M.F."/>
        </authorList>
    </citation>
    <scope>NUCLEOTIDE SEQUENCE [LARGE SCALE GENOMIC DNA]</scope>
    <source>
        <strain evidence="2 3">CBS 122670</strain>
    </source>
</reference>
<protein>
    <recommendedName>
        <fullName evidence="4">Secreted protein</fullName>
    </recommendedName>
</protein>
<sequence length="77" mass="8442">MLLMLLLMLMLPPPPPPLRIRREGICPAMPSSVPLATVLLVSGLGARRGHIPALHEYVSVGQSWSDRGMISNRRAMD</sequence>
<name>A0ABR1M7I5_9PEZI</name>
<organism evidence="2 3">
    <name type="scientific">Phyllosticta citricarpa</name>
    <dbReference type="NCBI Taxonomy" id="55181"/>
    <lineage>
        <taxon>Eukaryota</taxon>
        <taxon>Fungi</taxon>
        <taxon>Dikarya</taxon>
        <taxon>Ascomycota</taxon>
        <taxon>Pezizomycotina</taxon>
        <taxon>Dothideomycetes</taxon>
        <taxon>Dothideomycetes incertae sedis</taxon>
        <taxon>Botryosphaeriales</taxon>
        <taxon>Phyllostictaceae</taxon>
        <taxon>Phyllosticta</taxon>
    </lineage>
</organism>
<gene>
    <name evidence="2" type="ORF">IWX46DRAFT_163411</name>
</gene>
<evidence type="ECO:0000313" key="3">
    <source>
        <dbReference type="Proteomes" id="UP001365128"/>
    </source>
</evidence>
<keyword evidence="3" id="KW-1185">Reference proteome</keyword>
<evidence type="ECO:0000256" key="1">
    <source>
        <dbReference type="SAM" id="SignalP"/>
    </source>
</evidence>
<proteinExistence type="predicted"/>
<accession>A0ABR1M7I5</accession>
<evidence type="ECO:0008006" key="4">
    <source>
        <dbReference type="Google" id="ProtNLM"/>
    </source>
</evidence>